<accession>A0A7W3SV33</accession>
<proteinExistence type="predicted"/>
<protein>
    <submittedName>
        <fullName evidence="1">Uncharacterized protein</fullName>
    </submittedName>
</protein>
<dbReference type="SUPFAM" id="SSF52540">
    <property type="entry name" value="P-loop containing nucleoside triphosphate hydrolases"/>
    <property type="match status" value="1"/>
</dbReference>
<keyword evidence="2" id="KW-1185">Reference proteome</keyword>
<dbReference type="AlphaFoldDB" id="A0A7W3SV33"/>
<name>A0A7W3SV33_9BACL</name>
<dbReference type="RefSeq" id="WP_182536709.1">
    <property type="nucleotide sequence ID" value="NZ_JACJIP010000019.1"/>
</dbReference>
<organism evidence="1 2">
    <name type="scientific">Fontibacillus solani</name>
    <dbReference type="NCBI Taxonomy" id="1572857"/>
    <lineage>
        <taxon>Bacteria</taxon>
        <taxon>Bacillati</taxon>
        <taxon>Bacillota</taxon>
        <taxon>Bacilli</taxon>
        <taxon>Bacillales</taxon>
        <taxon>Paenibacillaceae</taxon>
        <taxon>Fontibacillus</taxon>
    </lineage>
</organism>
<dbReference type="EMBL" id="JACJIP010000019">
    <property type="protein sequence ID" value="MBA9086513.1"/>
    <property type="molecule type" value="Genomic_DNA"/>
</dbReference>
<evidence type="ECO:0000313" key="1">
    <source>
        <dbReference type="EMBL" id="MBA9086513.1"/>
    </source>
</evidence>
<comment type="caution">
    <text evidence="1">The sequence shown here is derived from an EMBL/GenBank/DDBJ whole genome shotgun (WGS) entry which is preliminary data.</text>
</comment>
<sequence length="340" mass="38850">MNILIYDLELKQIALLNPGVQLLTCQDRESLEKRLLVTQPDYLILSEAEAEEILKWNNTLSEDDMSVIVVASGNNPQEVREWTKIGAHYVWAREEWEKQLDEFISAHLLQHTPSRLHDDAIAVRSLDDWSDDDTLVIAVGGVYSGVGSTHTALLIANFLSRYTKQPVALWESTQRPTFEFLQYIKHGKNNDSPKFKIGSVTYFKSEVDATLIEDAADQFRYLVIDMGCIQECTQKELFFKSRLSVLVGSASEWRVQENIRFCGSYSQSKQNRWRIVLPLASPEAQEETAQMLSGRPVFSLPGHFNVFDQQDDTDQVLEGVLSPILPKKAKRKFSQLFFNQ</sequence>
<dbReference type="Gene3D" id="3.40.50.300">
    <property type="entry name" value="P-loop containing nucleotide triphosphate hydrolases"/>
    <property type="match status" value="1"/>
</dbReference>
<reference evidence="1 2" key="1">
    <citation type="submission" date="2020-08" db="EMBL/GenBank/DDBJ databases">
        <title>Genomic Encyclopedia of Type Strains, Phase III (KMG-III): the genomes of soil and plant-associated and newly described type strains.</title>
        <authorList>
            <person name="Whitman W."/>
        </authorList>
    </citation>
    <scope>NUCLEOTIDE SEQUENCE [LARGE SCALE GENOMIC DNA]</scope>
    <source>
        <strain evidence="1 2">CECT 8693</strain>
    </source>
</reference>
<gene>
    <name evidence="1" type="ORF">FHR92_002991</name>
</gene>
<dbReference type="Proteomes" id="UP000567067">
    <property type="component" value="Unassembled WGS sequence"/>
</dbReference>
<evidence type="ECO:0000313" key="2">
    <source>
        <dbReference type="Proteomes" id="UP000567067"/>
    </source>
</evidence>
<dbReference type="InterPro" id="IPR027417">
    <property type="entry name" value="P-loop_NTPase"/>
</dbReference>